<name>M1DZ30_SOLTU</name>
<accession>M1DZ30</accession>
<protein>
    <submittedName>
        <fullName evidence="2">Histidine-rich glycoprotein</fullName>
    </submittedName>
</protein>
<keyword evidence="3" id="KW-1185">Reference proteome</keyword>
<evidence type="ECO:0000313" key="3">
    <source>
        <dbReference type="Proteomes" id="UP000011115"/>
    </source>
</evidence>
<reference evidence="2" key="2">
    <citation type="submission" date="2015-06" db="UniProtKB">
        <authorList>
            <consortium name="EnsemblPlants"/>
        </authorList>
    </citation>
    <scope>IDENTIFICATION</scope>
    <source>
        <strain evidence="2">DM1-3 516 R44</strain>
    </source>
</reference>
<dbReference type="HOGENOM" id="CLU_1083405_0_0_1"/>
<evidence type="ECO:0000256" key="1">
    <source>
        <dbReference type="SAM" id="MobiDB-lite"/>
    </source>
</evidence>
<dbReference type="InParanoid" id="M1DZ30"/>
<dbReference type="AlphaFoldDB" id="M1DZ30"/>
<proteinExistence type="predicted"/>
<feature type="compositionally biased region" description="Basic and acidic residues" evidence="1">
    <location>
        <begin position="53"/>
        <end position="72"/>
    </location>
</feature>
<sequence length="292" mass="33222">MSSIALDPCDYEMGDYDCRDGGYGCEDDGDYAGYDDSHDQKTDENEEYYSGGKYEEDGDHSSYSEDGDHSSYSEDGENDEPCDDSYDDDRVCERSYSYSESKASSYDGDKTYYTSHPKDEVVDHSLFKYNILFEDGDITLSEVPSGVNHESSVALDSYTFYSNPLWCEDFPPKDGTLYLEDERTPLGMDYDEKEGDIYFPITSSSWLVPTLDGMINDFDPNSSHTYKNTLDEVVLCATFLYCLFSYDDAHTFQCIISFEYKSANRAKRGVLDPSSWISLPFDPKMSWTEALV</sequence>
<dbReference type="EnsemblPlants" id="PGSC0003DMT400096715">
    <property type="protein sequence ID" value="PGSC0003DMT400096715"/>
    <property type="gene ID" value="PGSC0003DMG400046286"/>
</dbReference>
<organism evidence="2 3">
    <name type="scientific">Solanum tuberosum</name>
    <name type="common">Potato</name>
    <dbReference type="NCBI Taxonomy" id="4113"/>
    <lineage>
        <taxon>Eukaryota</taxon>
        <taxon>Viridiplantae</taxon>
        <taxon>Streptophyta</taxon>
        <taxon>Embryophyta</taxon>
        <taxon>Tracheophyta</taxon>
        <taxon>Spermatophyta</taxon>
        <taxon>Magnoliopsida</taxon>
        <taxon>eudicotyledons</taxon>
        <taxon>Gunneridae</taxon>
        <taxon>Pentapetalae</taxon>
        <taxon>asterids</taxon>
        <taxon>lamiids</taxon>
        <taxon>Solanales</taxon>
        <taxon>Solanaceae</taxon>
        <taxon>Solanoideae</taxon>
        <taxon>Solaneae</taxon>
        <taxon>Solanum</taxon>
    </lineage>
</organism>
<dbReference type="Proteomes" id="UP000011115">
    <property type="component" value="Unassembled WGS sequence"/>
</dbReference>
<evidence type="ECO:0000313" key="2">
    <source>
        <dbReference type="EnsemblPlants" id="PGSC0003DMT400096715"/>
    </source>
</evidence>
<dbReference type="PaxDb" id="4113-PGSC0003DMT400096715"/>
<dbReference type="Gramene" id="PGSC0003DMT400096715">
    <property type="protein sequence ID" value="PGSC0003DMT400096715"/>
    <property type="gene ID" value="PGSC0003DMG400046286"/>
</dbReference>
<reference evidence="3" key="1">
    <citation type="journal article" date="2011" name="Nature">
        <title>Genome sequence and analysis of the tuber crop potato.</title>
        <authorList>
            <consortium name="The Potato Genome Sequencing Consortium"/>
        </authorList>
    </citation>
    <scope>NUCLEOTIDE SEQUENCE [LARGE SCALE GENOMIC DNA]</scope>
    <source>
        <strain evidence="3">cv. DM1-3 516 R44</strain>
    </source>
</reference>
<feature type="compositionally biased region" description="Acidic residues" evidence="1">
    <location>
        <begin position="74"/>
        <end position="87"/>
    </location>
</feature>
<feature type="region of interest" description="Disordered" evidence="1">
    <location>
        <begin position="27"/>
        <end position="89"/>
    </location>
</feature>